<dbReference type="InterPro" id="IPR039445">
    <property type="entry name" value="DauR-like_HTH"/>
</dbReference>
<keyword evidence="4" id="KW-1185">Reference proteome</keyword>
<dbReference type="InterPro" id="IPR013559">
    <property type="entry name" value="YheO"/>
</dbReference>
<dbReference type="InterPro" id="IPR039446">
    <property type="entry name" value="DauR-like"/>
</dbReference>
<accession>A0A2S9ICG8</accession>
<evidence type="ECO:0008006" key="5">
    <source>
        <dbReference type="Google" id="ProtNLM"/>
    </source>
</evidence>
<comment type="caution">
    <text evidence="3">The sequence shown here is derived from an EMBL/GenBank/DDBJ whole genome shotgun (WGS) entry which is preliminary data.</text>
</comment>
<dbReference type="PANTHER" id="PTHR35568:SF1">
    <property type="entry name" value="TRANSCRIPTIONAL REGULATOR DAUR"/>
    <property type="match status" value="1"/>
</dbReference>
<feature type="domain" description="Transcriptional regulator DauR-like HTH" evidence="2">
    <location>
        <begin position="157"/>
        <end position="218"/>
    </location>
</feature>
<evidence type="ECO:0000259" key="2">
    <source>
        <dbReference type="Pfam" id="PF13309"/>
    </source>
</evidence>
<evidence type="ECO:0000313" key="3">
    <source>
        <dbReference type="EMBL" id="PRD15491.1"/>
    </source>
</evidence>
<dbReference type="Pfam" id="PF08348">
    <property type="entry name" value="PAS_6"/>
    <property type="match status" value="1"/>
</dbReference>
<feature type="domain" description="YheO-like" evidence="1">
    <location>
        <begin position="12"/>
        <end position="133"/>
    </location>
</feature>
<dbReference type="RefSeq" id="WP_105592746.1">
    <property type="nucleotide sequence ID" value="NZ_PDET01000006.1"/>
</dbReference>
<dbReference type="Pfam" id="PF13309">
    <property type="entry name" value="HTH_22"/>
    <property type="match status" value="1"/>
</dbReference>
<dbReference type="EMBL" id="PDET01000006">
    <property type="protein sequence ID" value="PRD15491.1"/>
    <property type="molecule type" value="Genomic_DNA"/>
</dbReference>
<sequence>MTASTDKSQLINQLSAVMDAFASVAGRHIEVVLHDLAQPETSVIKIINGHVSGRKPGSPLLDAPDNDRGFLGLLNPSAAPLGREPTVFNSYPTASLQGKPLQSSTVFFKDGNGKPQLSLCFNADNSAINAAREALAILLPQEAEEKQEQDIGLEEKLDEIIRACIPPTGQLRTGASKREKVDIVRQMQNRGMFMVRGGVEKAAKVLGVTRYTIYNYLDQIKKEAGPTTLPTAKPAE</sequence>
<dbReference type="Proteomes" id="UP000239181">
    <property type="component" value="Unassembled WGS sequence"/>
</dbReference>
<evidence type="ECO:0000259" key="1">
    <source>
        <dbReference type="Pfam" id="PF08348"/>
    </source>
</evidence>
<protein>
    <recommendedName>
        <fullName evidence="5">Transcriptional regulator</fullName>
    </recommendedName>
</protein>
<evidence type="ECO:0000313" key="4">
    <source>
        <dbReference type="Proteomes" id="UP000239181"/>
    </source>
</evidence>
<gene>
    <name evidence="3" type="ORF">CQW29_10820</name>
</gene>
<dbReference type="PANTHER" id="PTHR35568">
    <property type="entry name" value="TRANSCRIPTIONAL REGULATOR DAUR"/>
    <property type="match status" value="1"/>
</dbReference>
<name>A0A2S9ICG8_9GAMM</name>
<dbReference type="OrthoDB" id="9796595at2"/>
<organism evidence="3 4">
    <name type="scientific">Pantoea coffeiphila</name>
    <dbReference type="NCBI Taxonomy" id="1465635"/>
    <lineage>
        <taxon>Bacteria</taxon>
        <taxon>Pseudomonadati</taxon>
        <taxon>Pseudomonadota</taxon>
        <taxon>Gammaproteobacteria</taxon>
        <taxon>Enterobacterales</taxon>
        <taxon>Erwiniaceae</taxon>
        <taxon>Pantoea</taxon>
    </lineage>
</organism>
<proteinExistence type="predicted"/>
<reference evidence="3 4" key="1">
    <citation type="submission" date="2017-10" db="EMBL/GenBank/DDBJ databases">
        <title>Draft genome of two endophytic bacteria isolated from 'guarana' Paullinia cupana (Mart.) Ducke.</title>
        <authorList>
            <person name="Siqueira K.A."/>
            <person name="Liotti R.G."/>
            <person name="Mendes T.A."/>
            <person name="Soares M.A."/>
        </authorList>
    </citation>
    <scope>NUCLEOTIDE SEQUENCE [LARGE SCALE GENOMIC DNA]</scope>
    <source>
        <strain evidence="3 4">342</strain>
    </source>
</reference>
<dbReference type="AlphaFoldDB" id="A0A2S9ICG8"/>